<comment type="similarity">
    <text evidence="1">Belongs to the AHA1 family.</text>
</comment>
<dbReference type="AlphaFoldDB" id="A0A6P0UBW2"/>
<accession>A0A6P0UBW2</accession>
<evidence type="ECO:0000313" key="3">
    <source>
        <dbReference type="EMBL" id="NER09128.1"/>
    </source>
</evidence>
<evidence type="ECO:0000259" key="2">
    <source>
        <dbReference type="Pfam" id="PF08327"/>
    </source>
</evidence>
<dbReference type="InterPro" id="IPR023393">
    <property type="entry name" value="START-like_dom_sf"/>
</dbReference>
<organism evidence="3 4">
    <name type="scientific">Muriicola jejuensis</name>
    <dbReference type="NCBI Taxonomy" id="504488"/>
    <lineage>
        <taxon>Bacteria</taxon>
        <taxon>Pseudomonadati</taxon>
        <taxon>Bacteroidota</taxon>
        <taxon>Flavobacteriia</taxon>
        <taxon>Flavobacteriales</taxon>
        <taxon>Flavobacteriaceae</taxon>
        <taxon>Muriicola</taxon>
    </lineage>
</organism>
<dbReference type="InterPro" id="IPR013538">
    <property type="entry name" value="ASHA1/2-like_C"/>
</dbReference>
<protein>
    <submittedName>
        <fullName evidence="3">SRPBCC domain-containing protein</fullName>
    </submittedName>
</protein>
<dbReference type="RefSeq" id="WP_163691202.1">
    <property type="nucleotide sequence ID" value="NZ_FXTW01000001.1"/>
</dbReference>
<proteinExistence type="inferred from homology"/>
<reference evidence="3 4" key="1">
    <citation type="submission" date="2020-01" db="EMBL/GenBank/DDBJ databases">
        <title>Muriicola jejuensis KCTC 22299.</title>
        <authorList>
            <person name="Wang G."/>
        </authorList>
    </citation>
    <scope>NUCLEOTIDE SEQUENCE [LARGE SCALE GENOMIC DNA]</scope>
    <source>
        <strain evidence="3 4">KCTC 22299</strain>
    </source>
</reference>
<evidence type="ECO:0000256" key="1">
    <source>
        <dbReference type="ARBA" id="ARBA00006817"/>
    </source>
</evidence>
<dbReference type="CDD" id="cd07814">
    <property type="entry name" value="SRPBCC_CalC_Aha1-like"/>
    <property type="match status" value="1"/>
</dbReference>
<name>A0A6P0UBW2_9FLAO</name>
<dbReference type="Proteomes" id="UP000468443">
    <property type="component" value="Unassembled WGS sequence"/>
</dbReference>
<dbReference type="Gene3D" id="3.30.530.20">
    <property type="match status" value="1"/>
</dbReference>
<dbReference type="EMBL" id="JAABOP010000001">
    <property type="protein sequence ID" value="NER09128.1"/>
    <property type="molecule type" value="Genomic_DNA"/>
</dbReference>
<comment type="caution">
    <text evidence="3">The sequence shown here is derived from an EMBL/GenBank/DDBJ whole genome shotgun (WGS) entry which is preliminary data.</text>
</comment>
<dbReference type="SUPFAM" id="SSF55961">
    <property type="entry name" value="Bet v1-like"/>
    <property type="match status" value="1"/>
</dbReference>
<sequence length="171" mass="19983">MSLPGFESFTKKIYIRASLEKLYWSWTTTEGICSWFLMEAVYLSKTGETRAKESFIQKGDRYTWRWFNWDGKESGEILYANGKDRVEFSFADHCRVTVELKKEGDHVLVTLTQANIPTDEESKMNLHVGCSNGWTFWMANLKAYLEHGILLHETEMDLRKIPMASFEFVNI</sequence>
<feature type="domain" description="Activator of Hsp90 ATPase homologue 1/2-like C-terminal" evidence="2">
    <location>
        <begin position="17"/>
        <end position="146"/>
    </location>
</feature>
<gene>
    <name evidence="3" type="ORF">GWK09_01240</name>
</gene>
<evidence type="ECO:0000313" key="4">
    <source>
        <dbReference type="Proteomes" id="UP000468443"/>
    </source>
</evidence>
<keyword evidence="4" id="KW-1185">Reference proteome</keyword>
<dbReference type="Pfam" id="PF08327">
    <property type="entry name" value="AHSA1"/>
    <property type="match status" value="1"/>
</dbReference>